<accession>A0A9W6KVV3</accession>
<dbReference type="AlphaFoldDB" id="A0A9W6KVV3"/>
<gene>
    <name evidence="2" type="ORF">GCM10017581_092900</name>
</gene>
<dbReference type="RefSeq" id="WP_271190128.1">
    <property type="nucleotide sequence ID" value="NZ_BSFP01000100.1"/>
</dbReference>
<dbReference type="SMART" id="SM00320">
    <property type="entry name" value="WD40"/>
    <property type="match status" value="4"/>
</dbReference>
<evidence type="ECO:0008006" key="4">
    <source>
        <dbReference type="Google" id="ProtNLM"/>
    </source>
</evidence>
<feature type="repeat" description="WD" evidence="1">
    <location>
        <begin position="122"/>
        <end position="154"/>
    </location>
</feature>
<dbReference type="PROSITE" id="PS50082">
    <property type="entry name" value="WD_REPEATS_2"/>
    <property type="match status" value="1"/>
</dbReference>
<keyword evidence="3" id="KW-1185">Reference proteome</keyword>
<comment type="caution">
    <text evidence="2">The sequence shown here is derived from an EMBL/GenBank/DDBJ whole genome shotgun (WGS) entry which is preliminary data.</text>
</comment>
<dbReference type="SUPFAM" id="SSF50978">
    <property type="entry name" value="WD40 repeat-like"/>
    <property type="match status" value="1"/>
</dbReference>
<evidence type="ECO:0000313" key="3">
    <source>
        <dbReference type="Proteomes" id="UP001143480"/>
    </source>
</evidence>
<proteinExistence type="predicted"/>
<protein>
    <recommendedName>
        <fullName evidence="4">WD40 repeat protein</fullName>
    </recommendedName>
</protein>
<dbReference type="Pfam" id="PF00400">
    <property type="entry name" value="WD40"/>
    <property type="match status" value="4"/>
</dbReference>
<organism evidence="2 3">
    <name type="scientific">Dactylosporangium matsuzakiense</name>
    <dbReference type="NCBI Taxonomy" id="53360"/>
    <lineage>
        <taxon>Bacteria</taxon>
        <taxon>Bacillati</taxon>
        <taxon>Actinomycetota</taxon>
        <taxon>Actinomycetes</taxon>
        <taxon>Micromonosporales</taxon>
        <taxon>Micromonosporaceae</taxon>
        <taxon>Dactylosporangium</taxon>
    </lineage>
</organism>
<dbReference type="PANTHER" id="PTHR19879:SF9">
    <property type="entry name" value="TRANSCRIPTION INITIATION FACTOR TFIID SUBUNIT 5"/>
    <property type="match status" value="1"/>
</dbReference>
<evidence type="ECO:0000313" key="2">
    <source>
        <dbReference type="EMBL" id="GLL07536.1"/>
    </source>
</evidence>
<sequence length="377" mass="41568">MLSPDSRLAAVGRYQAVEIWDVVEQSLLYTIRAHQRLVQAMAVSPDGRMLATRSFDDLALWDLQTGEPLGAITAVAGPTSAVAFSTDGRLLASGYDRTSAALWRIADLTIVARFPANGFQHAVAFSPDGGWLATGGQDEVVRVWPVDGGPPITLHGPAAWVDSLAFAPGGRTLAATSAGRVHFWTYGPELIIPAQSPPQPTWSALLAETTGPNSRLTATATEFITQALRLPWFTHIGQPSAWDDTCVRLTDWIDCPEPPDNRDEFVEQQHRWIDAIKIAARTFNRPELTEFFERTRQQVINAVRQHVPYDDSSDSYDPPTRSVWDAADTAATIASFLELGWSIPTDLERRWAWFAAGHWPCEPDRTGGGPPYRLRVL</sequence>
<dbReference type="EMBL" id="BSFP01000100">
    <property type="protein sequence ID" value="GLL07536.1"/>
    <property type="molecule type" value="Genomic_DNA"/>
</dbReference>
<name>A0A9W6KVV3_9ACTN</name>
<dbReference type="Gene3D" id="2.130.10.10">
    <property type="entry name" value="YVTN repeat-like/Quinoprotein amine dehydrogenase"/>
    <property type="match status" value="2"/>
</dbReference>
<dbReference type="InterPro" id="IPR001680">
    <property type="entry name" value="WD40_rpt"/>
</dbReference>
<evidence type="ECO:0000256" key="1">
    <source>
        <dbReference type="PROSITE-ProRule" id="PRU00221"/>
    </source>
</evidence>
<dbReference type="InterPro" id="IPR036322">
    <property type="entry name" value="WD40_repeat_dom_sf"/>
</dbReference>
<reference evidence="2" key="2">
    <citation type="submission" date="2023-01" db="EMBL/GenBank/DDBJ databases">
        <authorList>
            <person name="Sun Q."/>
            <person name="Evtushenko L."/>
        </authorList>
    </citation>
    <scope>NUCLEOTIDE SEQUENCE</scope>
    <source>
        <strain evidence="2">VKM Ac-1321</strain>
    </source>
</reference>
<keyword evidence="1" id="KW-0853">WD repeat</keyword>
<dbReference type="Proteomes" id="UP001143480">
    <property type="component" value="Unassembled WGS sequence"/>
</dbReference>
<reference evidence="2" key="1">
    <citation type="journal article" date="2014" name="Int. J. Syst. Evol. Microbiol.">
        <title>Complete genome sequence of Corynebacterium casei LMG S-19264T (=DSM 44701T), isolated from a smear-ripened cheese.</title>
        <authorList>
            <consortium name="US DOE Joint Genome Institute (JGI-PGF)"/>
            <person name="Walter F."/>
            <person name="Albersmeier A."/>
            <person name="Kalinowski J."/>
            <person name="Ruckert C."/>
        </authorList>
    </citation>
    <scope>NUCLEOTIDE SEQUENCE</scope>
    <source>
        <strain evidence="2">VKM Ac-1321</strain>
    </source>
</reference>
<dbReference type="InterPro" id="IPR015943">
    <property type="entry name" value="WD40/YVTN_repeat-like_dom_sf"/>
</dbReference>
<dbReference type="PANTHER" id="PTHR19879">
    <property type="entry name" value="TRANSCRIPTION INITIATION FACTOR TFIID"/>
    <property type="match status" value="1"/>
</dbReference>